<dbReference type="EMBL" id="KQ474076">
    <property type="protein sequence ID" value="KPV76509.1"/>
    <property type="molecule type" value="Genomic_DNA"/>
</dbReference>
<evidence type="ECO:0000256" key="1">
    <source>
        <dbReference type="SAM" id="MobiDB-lite"/>
    </source>
</evidence>
<accession>A0A194S7I1</accession>
<proteinExistence type="predicted"/>
<evidence type="ECO:0000313" key="3">
    <source>
        <dbReference type="Proteomes" id="UP000053890"/>
    </source>
</evidence>
<feature type="compositionally biased region" description="Low complexity" evidence="1">
    <location>
        <begin position="465"/>
        <end position="480"/>
    </location>
</feature>
<protein>
    <submittedName>
        <fullName evidence="2">Uncharacterized protein</fullName>
    </submittedName>
</protein>
<dbReference type="GeneID" id="28974569"/>
<dbReference type="RefSeq" id="XP_018272558.1">
    <property type="nucleotide sequence ID" value="XM_018414121.1"/>
</dbReference>
<name>A0A194S7I1_RHOGW</name>
<dbReference type="Proteomes" id="UP000053890">
    <property type="component" value="Unassembled WGS sequence"/>
</dbReference>
<organism evidence="2 3">
    <name type="scientific">Rhodotorula graminis (strain WP1)</name>
    <dbReference type="NCBI Taxonomy" id="578459"/>
    <lineage>
        <taxon>Eukaryota</taxon>
        <taxon>Fungi</taxon>
        <taxon>Dikarya</taxon>
        <taxon>Basidiomycota</taxon>
        <taxon>Pucciniomycotina</taxon>
        <taxon>Microbotryomycetes</taxon>
        <taxon>Sporidiobolales</taxon>
        <taxon>Sporidiobolaceae</taxon>
        <taxon>Rhodotorula</taxon>
    </lineage>
</organism>
<feature type="region of interest" description="Disordered" evidence="1">
    <location>
        <begin position="359"/>
        <end position="499"/>
    </location>
</feature>
<evidence type="ECO:0000313" key="2">
    <source>
        <dbReference type="EMBL" id="KPV76509.1"/>
    </source>
</evidence>
<sequence>MSVTALDALGVGLMAAVVARKSAHLHESTLPPFAFDGMLGLVARYLDLVKHHNKALQTHSVHLLTDSLLYGDAVPVEIRFEAGDEYHQTRKVGLQLLDDLTGGSEEVDQEALSEKVYRYRHILEEEKRVPTDRDKTFAIQLIPTTALHRFAYKYTFANVSVQSARNLPPHDLHLSKFLEGELRNLDLPSLDVLVLDPTSIAFWALEHVASSRNAPFHLLFLLRIVRALETEFADCGLSEEWLAPAAWYSCLATLSPEQVGVLQKGVRAVRRTKVIEAVASWEATMRGRQLEPFMVQRYRAALDHYASIVITTTAFAKFLGEGKIDLEKAHLYPFLPSTSRRPSTPSAATMRNVEAYHKRRHAHHVSTVIEEPDSARGSVHGPHPGNRLSIGPTDTERKLSTAESDAYEPPSALGPSSIDLPSWSEPSSPADSRRPSAASGYTHEPGPPINFFDPSRTSNLWPTNEELSSISSPSSPEVSPNRVRKKRSARNFFRRGSEA</sequence>
<feature type="compositionally biased region" description="Low complexity" evidence="1">
    <location>
        <begin position="424"/>
        <end position="439"/>
    </location>
</feature>
<gene>
    <name evidence="2" type="ORF">RHOBADRAFT_42850</name>
</gene>
<dbReference type="AlphaFoldDB" id="A0A194S7I1"/>
<reference evidence="2 3" key="1">
    <citation type="journal article" date="2015" name="Front. Microbiol.">
        <title>Genome sequence of the plant growth promoting endophytic yeast Rhodotorula graminis WP1.</title>
        <authorList>
            <person name="Firrincieli A."/>
            <person name="Otillar R."/>
            <person name="Salamov A."/>
            <person name="Schmutz J."/>
            <person name="Khan Z."/>
            <person name="Redman R.S."/>
            <person name="Fleck N.D."/>
            <person name="Lindquist E."/>
            <person name="Grigoriev I.V."/>
            <person name="Doty S.L."/>
        </authorList>
    </citation>
    <scope>NUCLEOTIDE SEQUENCE [LARGE SCALE GENOMIC DNA]</scope>
    <source>
        <strain evidence="2 3">WP1</strain>
    </source>
</reference>
<keyword evidence="3" id="KW-1185">Reference proteome</keyword>
<feature type="compositionally biased region" description="Basic residues" evidence="1">
    <location>
        <begin position="482"/>
        <end position="493"/>
    </location>
</feature>